<evidence type="ECO:0000313" key="8">
    <source>
        <dbReference type="EMBL" id="NSJ46415.1"/>
    </source>
</evidence>
<dbReference type="NCBIfam" id="TIGR00797">
    <property type="entry name" value="matE"/>
    <property type="match status" value="1"/>
</dbReference>
<feature type="transmembrane region" description="Helical" evidence="7">
    <location>
        <begin position="418"/>
        <end position="442"/>
    </location>
</feature>
<dbReference type="InterPro" id="IPR052031">
    <property type="entry name" value="Membrane_Transporter-Flippase"/>
</dbReference>
<keyword evidence="2" id="KW-0813">Transport</keyword>
<keyword evidence="4 7" id="KW-0812">Transmembrane</keyword>
<feature type="transmembrane region" description="Helical" evidence="7">
    <location>
        <begin position="285"/>
        <end position="308"/>
    </location>
</feature>
<dbReference type="Pfam" id="PF01554">
    <property type="entry name" value="MatE"/>
    <property type="match status" value="2"/>
</dbReference>
<feature type="transmembrane region" description="Helical" evidence="7">
    <location>
        <begin position="199"/>
        <end position="217"/>
    </location>
</feature>
<feature type="transmembrane region" description="Helical" evidence="7">
    <location>
        <begin position="99"/>
        <end position="121"/>
    </location>
</feature>
<evidence type="ECO:0000313" key="9">
    <source>
        <dbReference type="Proteomes" id="UP000719916"/>
    </source>
</evidence>
<dbReference type="PANTHER" id="PTHR43549:SF3">
    <property type="entry name" value="MULTIDRUG RESISTANCE PROTEIN YPNP-RELATED"/>
    <property type="match status" value="1"/>
</dbReference>
<evidence type="ECO:0000256" key="7">
    <source>
        <dbReference type="SAM" id="Phobius"/>
    </source>
</evidence>
<feature type="transmembrane region" description="Helical" evidence="7">
    <location>
        <begin position="141"/>
        <end position="160"/>
    </location>
</feature>
<evidence type="ECO:0000256" key="6">
    <source>
        <dbReference type="ARBA" id="ARBA00023136"/>
    </source>
</evidence>
<evidence type="ECO:0000256" key="2">
    <source>
        <dbReference type="ARBA" id="ARBA00022448"/>
    </source>
</evidence>
<accession>A0ABD6LNX9</accession>
<feature type="transmembrane region" description="Helical" evidence="7">
    <location>
        <begin position="394"/>
        <end position="412"/>
    </location>
</feature>
<dbReference type="RefSeq" id="WP_002587932.1">
    <property type="nucleotide sequence ID" value="NZ_JAAIND010000069.1"/>
</dbReference>
<comment type="caution">
    <text evidence="8">The sequence shown here is derived from an EMBL/GenBank/DDBJ whole genome shotgun (WGS) entry which is preliminary data.</text>
</comment>
<protein>
    <submittedName>
        <fullName evidence="8">MATE family efflux transporter</fullName>
    </submittedName>
</protein>
<evidence type="ECO:0000256" key="3">
    <source>
        <dbReference type="ARBA" id="ARBA00022475"/>
    </source>
</evidence>
<feature type="transmembrane region" description="Helical" evidence="7">
    <location>
        <begin position="20"/>
        <end position="47"/>
    </location>
</feature>
<keyword evidence="3" id="KW-1003">Cell membrane</keyword>
<feature type="transmembrane region" description="Helical" evidence="7">
    <location>
        <begin position="67"/>
        <end position="87"/>
    </location>
</feature>
<dbReference type="CDD" id="cd13138">
    <property type="entry name" value="MATE_yoeA_like"/>
    <property type="match status" value="1"/>
</dbReference>
<evidence type="ECO:0000256" key="4">
    <source>
        <dbReference type="ARBA" id="ARBA00022692"/>
    </source>
</evidence>
<dbReference type="EMBL" id="JAAISW010000065">
    <property type="protein sequence ID" value="NSJ46415.1"/>
    <property type="molecule type" value="Genomic_DNA"/>
</dbReference>
<dbReference type="Proteomes" id="UP000719916">
    <property type="component" value="Unassembled WGS sequence"/>
</dbReference>
<dbReference type="AlphaFoldDB" id="A0ABD6LNX9"/>
<comment type="subcellular location">
    <subcellularLocation>
        <location evidence="1">Cell membrane</location>
        <topology evidence="1">Multi-pass membrane protein</topology>
    </subcellularLocation>
</comment>
<feature type="transmembrane region" description="Helical" evidence="7">
    <location>
        <begin position="320"/>
        <end position="342"/>
    </location>
</feature>
<proteinExistence type="predicted"/>
<keyword evidence="5 7" id="KW-1133">Transmembrane helix</keyword>
<sequence>MKGQKKGIDLTQGMVAQQLFLFFLPILAGSILQQMYTTLDAVIIGQFAGKTGLAAIDSVYNLLKLPVNFFVGLSTGATIIISQYFGAKQEQDLSKAIHTAIAFSLVAGILLSIIGVLTAPWCLNMMQVPADIYPITLSYVRIYFAGLAVSMIYNIGTGILRAIGDSKTPFHILTISCSLNIVLDLLFVCVMRWNVAGAALSTVLAQALSAIWVIRILMNRNSVSRLVIPQIRFYGDILKSIFLIGLPLAFQSSLYPIANMMIQANINTTGTDYIASWALCGKLDFLIWLIVDSLAAAVSTFVAQNYGAKKYKRIKSGVRAGLAMTVGMIAMISVGLFFFSSVIGKLFIQSEDYGILPIVEHIMHFLAPMYVLYVFGEIFSGAIRGTGETFRPMLLTLIGTCGTRVFWMLFIVPMDKNMMSILASYPVSWLVTTVLFIIYYFLFSRKRLSSEAQYIK</sequence>
<dbReference type="InterPro" id="IPR048279">
    <property type="entry name" value="MdtK-like"/>
</dbReference>
<dbReference type="PIRSF" id="PIRSF006603">
    <property type="entry name" value="DinF"/>
    <property type="match status" value="1"/>
</dbReference>
<dbReference type="PANTHER" id="PTHR43549">
    <property type="entry name" value="MULTIDRUG RESISTANCE PROTEIN YPNP-RELATED"/>
    <property type="match status" value="1"/>
</dbReference>
<feature type="transmembrane region" description="Helical" evidence="7">
    <location>
        <begin position="362"/>
        <end position="382"/>
    </location>
</feature>
<evidence type="ECO:0000256" key="5">
    <source>
        <dbReference type="ARBA" id="ARBA00022989"/>
    </source>
</evidence>
<dbReference type="InterPro" id="IPR002528">
    <property type="entry name" value="MATE_fam"/>
</dbReference>
<name>A0ABD6LNX9_9FIRM</name>
<organism evidence="8 9">
    <name type="scientific">Enterocloster clostridioformis</name>
    <dbReference type="NCBI Taxonomy" id="1531"/>
    <lineage>
        <taxon>Bacteria</taxon>
        <taxon>Bacillati</taxon>
        <taxon>Bacillota</taxon>
        <taxon>Clostridia</taxon>
        <taxon>Lachnospirales</taxon>
        <taxon>Lachnospiraceae</taxon>
        <taxon>Enterocloster</taxon>
    </lineage>
</organism>
<keyword evidence="6 7" id="KW-0472">Membrane</keyword>
<gene>
    <name evidence="8" type="ORF">G5B26_23220</name>
</gene>
<evidence type="ECO:0000256" key="1">
    <source>
        <dbReference type="ARBA" id="ARBA00004651"/>
    </source>
</evidence>
<reference evidence="8 9" key="1">
    <citation type="journal article" date="2020" name="Cell Host Microbe">
        <title>Functional and Genomic Variation between Human-Derived Isolates of Lachnospiraceae Reveals Inter- and Intra-Species Diversity.</title>
        <authorList>
            <person name="Sorbara M.T."/>
            <person name="Littmann E.R."/>
            <person name="Fontana E."/>
            <person name="Moody T.U."/>
            <person name="Kohout C.E."/>
            <person name="Gjonbalaj M."/>
            <person name="Eaton V."/>
            <person name="Seok R."/>
            <person name="Leiner I.M."/>
            <person name="Pamer E.G."/>
        </authorList>
    </citation>
    <scope>NUCLEOTIDE SEQUENCE [LARGE SCALE GENOMIC DNA]</scope>
    <source>
        <strain evidence="8 9">MSK.2.26</strain>
    </source>
</reference>
<dbReference type="GO" id="GO:0005886">
    <property type="term" value="C:plasma membrane"/>
    <property type="evidence" value="ECO:0007669"/>
    <property type="project" value="UniProtKB-SubCell"/>
</dbReference>
<feature type="transmembrane region" description="Helical" evidence="7">
    <location>
        <begin position="237"/>
        <end position="258"/>
    </location>
</feature>
<feature type="transmembrane region" description="Helical" evidence="7">
    <location>
        <begin position="172"/>
        <end position="193"/>
    </location>
</feature>